<accession>A0A918YCT7</accession>
<sequence>MHGRLVHGEALALLLVATGCAATSERHPKAVLAAAPEPTKEVRDLLLPYDRYQLSVNDIYLIGSAQDLLTRDCMKKRGYDWEVIGDRKQYPDVRNRRRYGVIEPAVARELGYRANPRLLGSTDVTVREMDRQEALSPAAKKAAPMVEIRQGVSRREEGGGRRCDAAHPPRAGVPALRASADRAASLAAAVDMGAAQRPLGRGRHPCRLPRGRPGRERPPGRRARPAGPARGG</sequence>
<feature type="compositionally biased region" description="Basic and acidic residues" evidence="1">
    <location>
        <begin position="153"/>
        <end position="167"/>
    </location>
</feature>
<gene>
    <name evidence="2" type="ORF">GCM10010339_04840</name>
</gene>
<reference evidence="2" key="1">
    <citation type="journal article" date="2014" name="Int. J. Syst. Evol. Microbiol.">
        <title>Complete genome sequence of Corynebacterium casei LMG S-19264T (=DSM 44701T), isolated from a smear-ripened cheese.</title>
        <authorList>
            <consortium name="US DOE Joint Genome Institute (JGI-PGF)"/>
            <person name="Walter F."/>
            <person name="Albersmeier A."/>
            <person name="Kalinowski J."/>
            <person name="Ruckert C."/>
        </authorList>
    </citation>
    <scope>NUCLEOTIDE SEQUENCE</scope>
    <source>
        <strain evidence="2">JCM 4714</strain>
    </source>
</reference>
<proteinExistence type="predicted"/>
<reference evidence="2" key="2">
    <citation type="submission" date="2020-09" db="EMBL/GenBank/DDBJ databases">
        <authorList>
            <person name="Sun Q."/>
            <person name="Ohkuma M."/>
        </authorList>
    </citation>
    <scope>NUCLEOTIDE SEQUENCE</scope>
    <source>
        <strain evidence="2">JCM 4714</strain>
    </source>
</reference>
<evidence type="ECO:0000256" key="1">
    <source>
        <dbReference type="SAM" id="MobiDB-lite"/>
    </source>
</evidence>
<evidence type="ECO:0000313" key="2">
    <source>
        <dbReference type="EMBL" id="GHD98283.1"/>
    </source>
</evidence>
<protein>
    <submittedName>
        <fullName evidence="2">Uncharacterized protein</fullName>
    </submittedName>
</protein>
<evidence type="ECO:0000313" key="3">
    <source>
        <dbReference type="Proteomes" id="UP000655443"/>
    </source>
</evidence>
<feature type="compositionally biased region" description="Basic residues" evidence="1">
    <location>
        <begin position="200"/>
        <end position="212"/>
    </location>
</feature>
<dbReference type="EMBL" id="BMVG01000001">
    <property type="protein sequence ID" value="GHD98283.1"/>
    <property type="molecule type" value="Genomic_DNA"/>
</dbReference>
<comment type="caution">
    <text evidence="2">The sequence shown here is derived from an EMBL/GenBank/DDBJ whole genome shotgun (WGS) entry which is preliminary data.</text>
</comment>
<dbReference type="PROSITE" id="PS51257">
    <property type="entry name" value="PROKAR_LIPOPROTEIN"/>
    <property type="match status" value="1"/>
</dbReference>
<keyword evidence="3" id="KW-1185">Reference proteome</keyword>
<dbReference type="RefSeq" id="WP_189948015.1">
    <property type="nucleotide sequence ID" value="NZ_BMVG01000001.1"/>
</dbReference>
<dbReference type="AlphaFoldDB" id="A0A918YCT7"/>
<feature type="region of interest" description="Disordered" evidence="1">
    <location>
        <begin position="193"/>
        <end position="232"/>
    </location>
</feature>
<dbReference type="Proteomes" id="UP000655443">
    <property type="component" value="Unassembled WGS sequence"/>
</dbReference>
<feature type="region of interest" description="Disordered" evidence="1">
    <location>
        <begin position="152"/>
        <end position="172"/>
    </location>
</feature>
<organism evidence="2 3">
    <name type="scientific">Streptomyces alanosinicus</name>
    <dbReference type="NCBI Taxonomy" id="68171"/>
    <lineage>
        <taxon>Bacteria</taxon>
        <taxon>Bacillati</taxon>
        <taxon>Actinomycetota</taxon>
        <taxon>Actinomycetes</taxon>
        <taxon>Kitasatosporales</taxon>
        <taxon>Streptomycetaceae</taxon>
        <taxon>Streptomyces</taxon>
    </lineage>
</organism>
<name>A0A918YCT7_9ACTN</name>